<protein>
    <submittedName>
        <fullName evidence="2">Uncharacterized protein</fullName>
    </submittedName>
</protein>
<organism evidence="2 3">
    <name type="scientific">Ephemerocybe angulata</name>
    <dbReference type="NCBI Taxonomy" id="980116"/>
    <lineage>
        <taxon>Eukaryota</taxon>
        <taxon>Fungi</taxon>
        <taxon>Dikarya</taxon>
        <taxon>Basidiomycota</taxon>
        <taxon>Agaricomycotina</taxon>
        <taxon>Agaricomycetes</taxon>
        <taxon>Agaricomycetidae</taxon>
        <taxon>Agaricales</taxon>
        <taxon>Agaricineae</taxon>
        <taxon>Psathyrellaceae</taxon>
        <taxon>Ephemerocybe</taxon>
    </lineage>
</organism>
<proteinExistence type="predicted"/>
<evidence type="ECO:0000313" key="2">
    <source>
        <dbReference type="EMBL" id="KAF5333322.1"/>
    </source>
</evidence>
<gene>
    <name evidence="2" type="ORF">D9611_002848</name>
</gene>
<name>A0A8H5C3K5_9AGAR</name>
<dbReference type="AlphaFoldDB" id="A0A8H5C3K5"/>
<feature type="region of interest" description="Disordered" evidence="1">
    <location>
        <begin position="38"/>
        <end position="69"/>
    </location>
</feature>
<sequence length="320" mass="34412">MDAPRLYPTSPSFSRLPIPLTFLSRSLLQPPSLRPTPPIAFPASSSSSSSSLTQRARWPHLPGKSSTHCTPPIRSSSLFLTASTSTAPHSTHLPIVIIIVVVVLTRSSHRKFSLTAAHCLLADHDITRRSLSDVPCSTALLYITALFASLPFQHHRHFPSSPFLARRRWPDPPQRLVRSSSSTKKASKLATVDGDKKTCKLVPKETYFYKSTPWSSSTPSLTISSSALRLRGFPFAPPSPRSALTACIRDLVQTAASVGTQAIASVGGCARGEVVECYYALASRSPSSGGLPMSLLRRVEASAQGTGVVDVEWLADVGLA</sequence>
<reference evidence="2 3" key="1">
    <citation type="journal article" date="2020" name="ISME J.">
        <title>Uncovering the hidden diversity of litter-decomposition mechanisms in mushroom-forming fungi.</title>
        <authorList>
            <person name="Floudas D."/>
            <person name="Bentzer J."/>
            <person name="Ahren D."/>
            <person name="Johansson T."/>
            <person name="Persson P."/>
            <person name="Tunlid A."/>
        </authorList>
    </citation>
    <scope>NUCLEOTIDE SEQUENCE [LARGE SCALE GENOMIC DNA]</scope>
    <source>
        <strain evidence="2 3">CBS 175.51</strain>
    </source>
</reference>
<evidence type="ECO:0000256" key="1">
    <source>
        <dbReference type="SAM" id="MobiDB-lite"/>
    </source>
</evidence>
<accession>A0A8H5C3K5</accession>
<dbReference type="Proteomes" id="UP000541558">
    <property type="component" value="Unassembled WGS sequence"/>
</dbReference>
<dbReference type="EMBL" id="JAACJK010000109">
    <property type="protein sequence ID" value="KAF5333322.1"/>
    <property type="molecule type" value="Genomic_DNA"/>
</dbReference>
<keyword evidence="3" id="KW-1185">Reference proteome</keyword>
<evidence type="ECO:0000313" key="3">
    <source>
        <dbReference type="Proteomes" id="UP000541558"/>
    </source>
</evidence>
<comment type="caution">
    <text evidence="2">The sequence shown here is derived from an EMBL/GenBank/DDBJ whole genome shotgun (WGS) entry which is preliminary data.</text>
</comment>